<dbReference type="GO" id="GO:0005975">
    <property type="term" value="P:carbohydrate metabolic process"/>
    <property type="evidence" value="ECO:0007669"/>
    <property type="project" value="InterPro"/>
</dbReference>
<dbReference type="Pfam" id="PF03894">
    <property type="entry name" value="XFP"/>
    <property type="match status" value="1"/>
</dbReference>
<gene>
    <name evidence="1" type="ORF">OUO13_17520</name>
</gene>
<dbReference type="GO" id="GO:0016832">
    <property type="term" value="F:aldehyde-lyase activity"/>
    <property type="evidence" value="ECO:0007669"/>
    <property type="project" value="InterPro"/>
</dbReference>
<reference evidence="1" key="1">
    <citation type="submission" date="2022-11" db="EMBL/GenBank/DDBJ databases">
        <title>Parathalassolutuus dongxingensis gen. nov., sp. nov., a novel member of family Oceanospirillaceae isolated from a coastal shrimp pond in Guangxi, China.</title>
        <authorList>
            <person name="Chen H."/>
        </authorList>
    </citation>
    <scope>NUCLEOTIDE SEQUENCE</scope>
    <source>
        <strain evidence="1">G-43</strain>
    </source>
</reference>
<proteinExistence type="predicted"/>
<sequence>MRHKRLAEPAAGINESLAVLTQQYRNTNPAFAEWAQGRGLIQHSDAVQSEVWKLVEHLAEAGYVDHPAMCLKLLTQLDVLCNHVAWMVLQLTRLQRWCDDATLPDDALRLQAVGDTRRALASVPVLCARLALNRLTRHQRDWFTDISDAGAALEVLQLMLETAPLDRRHRYGSRCESVDWATLLADFGDLSESQSNPGPWISPELTGVRAPVGAPTEWQAVHQVLPGERLLVLLDSRGVGMLLESLRWWHPEDCGLLVPVLVDCDDGAVPAGVTRIVDGSDPAACLCAILEAETRLGQIAADYVEDELEPPVAFPMVYVRGANWWSSTADDAQCAAELYQRARQPQALWQAAASAMKLTVRNRRASMVTVNRPAPHWRHEPSAMLAALDQYFVDFVEVNPHLRVRLAAAPVEARKRLPTALDLLEVRQISPLQQEGYQPSGAIVEVVDGLEMASVVLGNQMGLNLVLLDNQQALAALDPLLLSSHFARAQAMVDEPAAWVGIPLLTRSDWWLAGSQSGSRLLEFSEAMLAQNADQVRVLMVPDANTAMCCLKQCYGEFGVISQLVLDEHEHIPLEPRQAEQLVTHGALCLAGNCGAELQLVACGSRALNIAREVSAALKQAGTAHSLVYILEPGRFRVARDEQEERYLADESLISSLFPEHVQHRLILTDLHPEVLLGHCRRLDLGPKRTAALGFLNQYPNRNEAAALEANGLDCQAALAAIQEMLATPLH</sequence>
<dbReference type="RefSeq" id="WP_283175186.1">
    <property type="nucleotide sequence ID" value="NZ_JAPNOA010000058.1"/>
</dbReference>
<organism evidence="1 2">
    <name type="scientific">Parathalassolituus penaei</name>
    <dbReference type="NCBI Taxonomy" id="2997323"/>
    <lineage>
        <taxon>Bacteria</taxon>
        <taxon>Pseudomonadati</taxon>
        <taxon>Pseudomonadota</taxon>
        <taxon>Gammaproteobacteria</taxon>
        <taxon>Oceanospirillales</taxon>
        <taxon>Oceanospirillaceae</taxon>
        <taxon>Parathalassolituus</taxon>
    </lineage>
</organism>
<accession>A0A9X3IU42</accession>
<dbReference type="InterPro" id="IPR005593">
    <property type="entry name" value="Xul5P/Fru6P_PKetolase"/>
</dbReference>
<dbReference type="Proteomes" id="UP001150830">
    <property type="component" value="Unassembled WGS sequence"/>
</dbReference>
<comment type="caution">
    <text evidence="1">The sequence shown here is derived from an EMBL/GenBank/DDBJ whole genome shotgun (WGS) entry which is preliminary data.</text>
</comment>
<name>A0A9X3IU42_9GAMM</name>
<protein>
    <submittedName>
        <fullName evidence="1">Uncharacterized protein</fullName>
    </submittedName>
</protein>
<dbReference type="Gene3D" id="3.40.50.970">
    <property type="match status" value="1"/>
</dbReference>
<dbReference type="AlphaFoldDB" id="A0A9X3IU42"/>
<evidence type="ECO:0000313" key="1">
    <source>
        <dbReference type="EMBL" id="MCY0966980.1"/>
    </source>
</evidence>
<dbReference type="EMBL" id="JAPNOA010000058">
    <property type="protein sequence ID" value="MCY0966980.1"/>
    <property type="molecule type" value="Genomic_DNA"/>
</dbReference>
<keyword evidence="2" id="KW-1185">Reference proteome</keyword>
<evidence type="ECO:0000313" key="2">
    <source>
        <dbReference type="Proteomes" id="UP001150830"/>
    </source>
</evidence>